<keyword evidence="3" id="KW-1185">Reference proteome</keyword>
<organism evidence="2 3">
    <name type="scientific">Massarina eburnea CBS 473.64</name>
    <dbReference type="NCBI Taxonomy" id="1395130"/>
    <lineage>
        <taxon>Eukaryota</taxon>
        <taxon>Fungi</taxon>
        <taxon>Dikarya</taxon>
        <taxon>Ascomycota</taxon>
        <taxon>Pezizomycotina</taxon>
        <taxon>Dothideomycetes</taxon>
        <taxon>Pleosporomycetidae</taxon>
        <taxon>Pleosporales</taxon>
        <taxon>Massarineae</taxon>
        <taxon>Massarinaceae</taxon>
        <taxon>Massarina</taxon>
    </lineage>
</organism>
<dbReference type="Proteomes" id="UP000799753">
    <property type="component" value="Unassembled WGS sequence"/>
</dbReference>
<reference evidence="2" key="1">
    <citation type="journal article" date="2020" name="Stud. Mycol.">
        <title>101 Dothideomycetes genomes: a test case for predicting lifestyles and emergence of pathogens.</title>
        <authorList>
            <person name="Haridas S."/>
            <person name="Albert R."/>
            <person name="Binder M."/>
            <person name="Bloem J."/>
            <person name="Labutti K."/>
            <person name="Salamov A."/>
            <person name="Andreopoulos B."/>
            <person name="Baker S."/>
            <person name="Barry K."/>
            <person name="Bills G."/>
            <person name="Bluhm B."/>
            <person name="Cannon C."/>
            <person name="Castanera R."/>
            <person name="Culley D."/>
            <person name="Daum C."/>
            <person name="Ezra D."/>
            <person name="Gonzalez J."/>
            <person name="Henrissat B."/>
            <person name="Kuo A."/>
            <person name="Liang C."/>
            <person name="Lipzen A."/>
            <person name="Lutzoni F."/>
            <person name="Magnuson J."/>
            <person name="Mondo S."/>
            <person name="Nolan M."/>
            <person name="Ohm R."/>
            <person name="Pangilinan J."/>
            <person name="Park H.-J."/>
            <person name="Ramirez L."/>
            <person name="Alfaro M."/>
            <person name="Sun H."/>
            <person name="Tritt A."/>
            <person name="Yoshinaga Y."/>
            <person name="Zwiers L.-H."/>
            <person name="Turgeon B."/>
            <person name="Goodwin S."/>
            <person name="Spatafora J."/>
            <person name="Crous P."/>
            <person name="Grigoriev I."/>
        </authorList>
    </citation>
    <scope>NUCLEOTIDE SEQUENCE</scope>
    <source>
        <strain evidence="2">CBS 473.64</strain>
    </source>
</reference>
<feature type="compositionally biased region" description="Basic residues" evidence="1">
    <location>
        <begin position="74"/>
        <end position="84"/>
    </location>
</feature>
<gene>
    <name evidence="2" type="ORF">P280DRAFT_408107</name>
</gene>
<evidence type="ECO:0000313" key="2">
    <source>
        <dbReference type="EMBL" id="KAF2637053.1"/>
    </source>
</evidence>
<proteinExistence type="predicted"/>
<evidence type="ECO:0000256" key="1">
    <source>
        <dbReference type="SAM" id="MobiDB-lite"/>
    </source>
</evidence>
<dbReference type="OrthoDB" id="438080at2759"/>
<dbReference type="EMBL" id="MU006795">
    <property type="protein sequence ID" value="KAF2637053.1"/>
    <property type="molecule type" value="Genomic_DNA"/>
</dbReference>
<dbReference type="AlphaFoldDB" id="A0A6A6RRM7"/>
<accession>A0A6A6RRM7</accession>
<name>A0A6A6RRM7_9PLEO</name>
<evidence type="ECO:0000313" key="3">
    <source>
        <dbReference type="Proteomes" id="UP000799753"/>
    </source>
</evidence>
<feature type="region of interest" description="Disordered" evidence="1">
    <location>
        <begin position="70"/>
        <end position="142"/>
    </location>
</feature>
<protein>
    <submittedName>
        <fullName evidence="2">Uncharacterized protein</fullName>
    </submittedName>
</protein>
<sequence>MAMSDNSVELRLNFLNEAARALAVSSPTISAALGAAYRNFLAVDDKDIGVPAKDWDLMCREICGSCGNTLPPRPAKHMATKTKAKTLEPVQPATEQESKITKSASANSKQRKKARKGGLQAMLEKSKASSASGGLDLMDFMS</sequence>